<evidence type="ECO:0000313" key="7">
    <source>
        <dbReference type="Proteomes" id="UP000759131"/>
    </source>
</evidence>
<dbReference type="InterPro" id="IPR039032">
    <property type="entry name" value="Rim-like"/>
</dbReference>
<dbReference type="PROSITE" id="PS50106">
    <property type="entry name" value="PDZ"/>
    <property type="match status" value="1"/>
</dbReference>
<feature type="domain" description="C2" evidence="4">
    <location>
        <begin position="489"/>
        <end position="611"/>
    </location>
</feature>
<dbReference type="InterPro" id="IPR035892">
    <property type="entry name" value="C2_domain_sf"/>
</dbReference>
<name>A0A7R9Q9A7_9ACAR</name>
<dbReference type="GO" id="GO:0044325">
    <property type="term" value="F:transmembrane transporter binding"/>
    <property type="evidence" value="ECO:0007669"/>
    <property type="project" value="TreeGrafter"/>
</dbReference>
<comment type="subcellular location">
    <subcellularLocation>
        <location evidence="2">Synapse</location>
    </subcellularLocation>
</comment>
<dbReference type="GO" id="GO:0048791">
    <property type="term" value="P:calcium ion-regulated exocytosis of neurotransmitter"/>
    <property type="evidence" value="ECO:0007669"/>
    <property type="project" value="TreeGrafter"/>
</dbReference>
<keyword evidence="7" id="KW-1185">Reference proteome</keyword>
<dbReference type="CDD" id="cd06714">
    <property type="entry name" value="PDZ_RIM-like"/>
    <property type="match status" value="1"/>
</dbReference>
<feature type="region of interest" description="Disordered" evidence="3">
    <location>
        <begin position="743"/>
        <end position="790"/>
    </location>
</feature>
<dbReference type="Gene3D" id="2.60.40.150">
    <property type="entry name" value="C2 domain"/>
    <property type="match status" value="1"/>
</dbReference>
<dbReference type="SMART" id="SM00239">
    <property type="entry name" value="C2"/>
    <property type="match status" value="1"/>
</dbReference>
<dbReference type="PANTHER" id="PTHR12157">
    <property type="entry name" value="REGULATING SYNAPTIC MEMBRANE EXOCYTOSIS PROTEIN"/>
    <property type="match status" value="1"/>
</dbReference>
<dbReference type="CDD" id="cd04031">
    <property type="entry name" value="C2A_RIM1alpha"/>
    <property type="match status" value="1"/>
</dbReference>
<dbReference type="PANTHER" id="PTHR12157:SF21">
    <property type="entry name" value="RAB3 INTERACTING MOLECULE, ISOFORM F"/>
    <property type="match status" value="1"/>
</dbReference>
<feature type="region of interest" description="Disordered" evidence="3">
    <location>
        <begin position="105"/>
        <end position="126"/>
    </location>
</feature>
<feature type="region of interest" description="Disordered" evidence="3">
    <location>
        <begin position="810"/>
        <end position="855"/>
    </location>
</feature>
<dbReference type="EMBL" id="OC873217">
    <property type="protein sequence ID" value="CAD7636274.1"/>
    <property type="molecule type" value="Genomic_DNA"/>
</dbReference>
<accession>A0A7R9Q9A7</accession>
<dbReference type="SMART" id="SM00228">
    <property type="entry name" value="PDZ"/>
    <property type="match status" value="1"/>
</dbReference>
<dbReference type="EMBL" id="CAJPIZ010018642">
    <property type="protein sequence ID" value="CAG2116617.1"/>
    <property type="molecule type" value="Genomic_DNA"/>
</dbReference>
<feature type="non-terminal residue" evidence="6">
    <location>
        <position position="1"/>
    </location>
</feature>
<protein>
    <submittedName>
        <fullName evidence="6">Uncharacterized protein</fullName>
    </submittedName>
</protein>
<dbReference type="Pfam" id="PF17820">
    <property type="entry name" value="PDZ_6"/>
    <property type="match status" value="1"/>
</dbReference>
<evidence type="ECO:0000256" key="1">
    <source>
        <dbReference type="ARBA" id="ARBA00023018"/>
    </source>
</evidence>
<evidence type="ECO:0000256" key="3">
    <source>
        <dbReference type="SAM" id="MobiDB-lite"/>
    </source>
</evidence>
<gene>
    <name evidence="6" type="ORF">OSB1V03_LOCUS16576</name>
</gene>
<dbReference type="Pfam" id="PF00168">
    <property type="entry name" value="C2"/>
    <property type="match status" value="1"/>
</dbReference>
<evidence type="ECO:0000313" key="6">
    <source>
        <dbReference type="EMBL" id="CAD7636274.1"/>
    </source>
</evidence>
<feature type="compositionally biased region" description="Polar residues" evidence="3">
    <location>
        <begin position="203"/>
        <end position="217"/>
    </location>
</feature>
<dbReference type="InterPro" id="IPR041489">
    <property type="entry name" value="PDZ_6"/>
</dbReference>
<dbReference type="FunFam" id="2.30.42.10:FF:000003">
    <property type="entry name" value="Regulating synaptic membrane exocytosis protein 1, putative"/>
    <property type="match status" value="1"/>
</dbReference>
<dbReference type="InterPro" id="IPR036034">
    <property type="entry name" value="PDZ_sf"/>
</dbReference>
<evidence type="ECO:0000259" key="4">
    <source>
        <dbReference type="PROSITE" id="PS50004"/>
    </source>
</evidence>
<dbReference type="Proteomes" id="UP000759131">
    <property type="component" value="Unassembled WGS sequence"/>
</dbReference>
<dbReference type="Gene3D" id="2.30.42.10">
    <property type="match status" value="1"/>
</dbReference>
<feature type="compositionally biased region" description="Low complexity" evidence="3">
    <location>
        <begin position="673"/>
        <end position="682"/>
    </location>
</feature>
<dbReference type="InterPro" id="IPR000008">
    <property type="entry name" value="C2_dom"/>
</dbReference>
<dbReference type="PROSITE" id="PS50004">
    <property type="entry name" value="C2"/>
    <property type="match status" value="1"/>
</dbReference>
<dbReference type="SUPFAM" id="SSF49562">
    <property type="entry name" value="C2 domain (Calcium/lipid-binding domain, CaLB)"/>
    <property type="match status" value="1"/>
</dbReference>
<reference evidence="6" key="1">
    <citation type="submission" date="2020-11" db="EMBL/GenBank/DDBJ databases">
        <authorList>
            <person name="Tran Van P."/>
        </authorList>
    </citation>
    <scope>NUCLEOTIDE SEQUENCE</scope>
</reference>
<feature type="domain" description="PDZ" evidence="5">
    <location>
        <begin position="325"/>
        <end position="416"/>
    </location>
</feature>
<dbReference type="FunFam" id="2.60.40.150:FF:000003">
    <property type="entry name" value="Regulating synaptic membrane exocytosis protein 2"/>
    <property type="match status" value="1"/>
</dbReference>
<feature type="compositionally biased region" description="Basic residues" evidence="3">
    <location>
        <begin position="229"/>
        <end position="240"/>
    </location>
</feature>
<feature type="region of interest" description="Disordered" evidence="3">
    <location>
        <begin position="671"/>
        <end position="702"/>
    </location>
</feature>
<dbReference type="GO" id="GO:0042391">
    <property type="term" value="P:regulation of membrane potential"/>
    <property type="evidence" value="ECO:0007669"/>
    <property type="project" value="TreeGrafter"/>
</dbReference>
<organism evidence="6">
    <name type="scientific">Medioppia subpectinata</name>
    <dbReference type="NCBI Taxonomy" id="1979941"/>
    <lineage>
        <taxon>Eukaryota</taxon>
        <taxon>Metazoa</taxon>
        <taxon>Ecdysozoa</taxon>
        <taxon>Arthropoda</taxon>
        <taxon>Chelicerata</taxon>
        <taxon>Arachnida</taxon>
        <taxon>Acari</taxon>
        <taxon>Acariformes</taxon>
        <taxon>Sarcoptiformes</taxon>
        <taxon>Oribatida</taxon>
        <taxon>Brachypylina</taxon>
        <taxon>Oppioidea</taxon>
        <taxon>Oppiidae</taxon>
        <taxon>Medioppia</taxon>
    </lineage>
</organism>
<feature type="compositionally biased region" description="Polar residues" evidence="3">
    <location>
        <begin position="1"/>
        <end position="28"/>
    </location>
</feature>
<feature type="compositionally biased region" description="Low complexity" evidence="3">
    <location>
        <begin position="748"/>
        <end position="769"/>
    </location>
</feature>
<dbReference type="SUPFAM" id="SSF50156">
    <property type="entry name" value="PDZ domain-like"/>
    <property type="match status" value="1"/>
</dbReference>
<feature type="compositionally biased region" description="Basic residues" evidence="3">
    <location>
        <begin position="190"/>
        <end position="200"/>
    </location>
</feature>
<dbReference type="GO" id="GO:0048788">
    <property type="term" value="C:cytoskeleton of presynaptic active zone"/>
    <property type="evidence" value="ECO:0007669"/>
    <property type="project" value="TreeGrafter"/>
</dbReference>
<sequence length="855" mass="95029">RKLEKSSSLTRADQLFRSNSREGQTVVSGSGRKLPQRQRSNESNWTSGVSDVSVSTFGTLSDSTVHTEPLPSGPQTHANAKQLPRITAQQQAILRERVGVGRGGGVGGGVIGSNSSHTVPSIPNSQQHQLIDNSMPLNTQNFMKNQLIYSSNGFAATQTAPHLDPTGAANPGVQYVYADQTSDGGGPRLHSYHHSGNRRRSTTESVIRNDSLSSDQSECVVRPPPPKPYKVRNRSGKKLRPYSSFSSSDEEIRSTPDPSTEDDLDIESESISEKGEHIDHNLHKCQRILKPEEILDAKIKKFLAHPITWKPSTNGTHLIGHMILKKHLADDTSSSSSATILGLKVVGGRIIESGRLGAIVEKVKKGSIADTIGRLRPGDEVVEWNGRSLQGKTYEEVYDIIAESKQEPQVELIVSRLTQKLPLATNPTPLLKEDLLIPPNRIGRRHTDVIANMGPQLSYDKTFIRGSSLGAELNRSNRPYLKVTRTSTISGRIQVKLWYDIQSLQLVVTIISAIDLSPRKTGYARNPYAKMFLLPDKSEKSKRRTKTMVNSNEPLWNQTFVYSPLRRSEMKTKALEITIWDFDRYGANEFLGEVLIELAVAPLDDEPEWYLLATHEEIFAQLRLQQKPYLTSADRISPSTSSRLSDSDISELEYDDGFNTSRESWRGLLADTSQSSIGSSGSPPLMNTVDPKPSSRHNPYNYLPQDVSTMGRRGRQGLLAEGNASSLPTNYILNENESFRYRPEFRKSSSQPTRSLSPPSLRSRSPSHSIGTPTSSVGGGHFSKKRHLPQVPAVPRRVVDSVYTGFDPLQQQQQQQMQSRNWRPNVPQRRSVDRMTGGMYSDSEITTKPVFGNRQ</sequence>
<dbReference type="GO" id="GO:0042734">
    <property type="term" value="C:presynaptic membrane"/>
    <property type="evidence" value="ECO:0007669"/>
    <property type="project" value="TreeGrafter"/>
</dbReference>
<keyword evidence="1" id="KW-0770">Synapse</keyword>
<proteinExistence type="predicted"/>
<dbReference type="InterPro" id="IPR001478">
    <property type="entry name" value="PDZ"/>
</dbReference>
<dbReference type="OrthoDB" id="420032at2759"/>
<feature type="region of interest" description="Disordered" evidence="3">
    <location>
        <begin position="177"/>
        <end position="267"/>
    </location>
</feature>
<feature type="compositionally biased region" description="Polar residues" evidence="3">
    <location>
        <begin position="37"/>
        <end position="66"/>
    </location>
</feature>
<dbReference type="GO" id="GO:0031267">
    <property type="term" value="F:small GTPase binding"/>
    <property type="evidence" value="ECO:0007669"/>
    <property type="project" value="InterPro"/>
</dbReference>
<dbReference type="GO" id="GO:0050806">
    <property type="term" value="P:positive regulation of synaptic transmission"/>
    <property type="evidence" value="ECO:0007669"/>
    <property type="project" value="TreeGrafter"/>
</dbReference>
<dbReference type="AlphaFoldDB" id="A0A7R9Q9A7"/>
<evidence type="ECO:0000259" key="5">
    <source>
        <dbReference type="PROSITE" id="PS50106"/>
    </source>
</evidence>
<feature type="compositionally biased region" description="Polar residues" evidence="3">
    <location>
        <begin position="112"/>
        <end position="126"/>
    </location>
</feature>
<evidence type="ECO:0000256" key="2">
    <source>
        <dbReference type="ARBA" id="ARBA00034103"/>
    </source>
</evidence>
<dbReference type="GO" id="GO:0048167">
    <property type="term" value="P:regulation of synaptic plasticity"/>
    <property type="evidence" value="ECO:0007669"/>
    <property type="project" value="TreeGrafter"/>
</dbReference>
<feature type="region of interest" description="Disordered" evidence="3">
    <location>
        <begin position="1"/>
        <end position="80"/>
    </location>
</feature>
<feature type="non-terminal residue" evidence="6">
    <location>
        <position position="855"/>
    </location>
</feature>